<evidence type="ECO:0000259" key="2">
    <source>
        <dbReference type="Pfam" id="PF01636"/>
    </source>
</evidence>
<name>A0AAJ8KRY1_9TREE</name>
<proteinExistence type="predicted"/>
<dbReference type="InterPro" id="IPR051678">
    <property type="entry name" value="AGP_Transferase"/>
</dbReference>
<dbReference type="Proteomes" id="UP000078595">
    <property type="component" value="Chromosome 6"/>
</dbReference>
<dbReference type="AlphaFoldDB" id="A0AAJ8KRY1"/>
<dbReference type="InterPro" id="IPR002575">
    <property type="entry name" value="Aminoglycoside_PTrfase"/>
</dbReference>
<feature type="domain" description="Aminoglycoside phosphotransferase" evidence="2">
    <location>
        <begin position="29"/>
        <end position="204"/>
    </location>
</feature>
<dbReference type="KEGG" id="kdj:28969019"/>
<organism evidence="3 4">
    <name type="scientific">Kwoniella dejecticola CBS 10117</name>
    <dbReference type="NCBI Taxonomy" id="1296121"/>
    <lineage>
        <taxon>Eukaryota</taxon>
        <taxon>Fungi</taxon>
        <taxon>Dikarya</taxon>
        <taxon>Basidiomycota</taxon>
        <taxon>Agaricomycotina</taxon>
        <taxon>Tremellomycetes</taxon>
        <taxon>Tremellales</taxon>
        <taxon>Cryptococcaceae</taxon>
        <taxon>Kwoniella</taxon>
    </lineage>
</organism>
<dbReference type="PANTHER" id="PTHR21310:SF15">
    <property type="entry name" value="AMINOGLYCOSIDE PHOSPHOTRANSFERASE DOMAIN-CONTAINING PROTEIN"/>
    <property type="match status" value="1"/>
</dbReference>
<dbReference type="PANTHER" id="PTHR21310">
    <property type="entry name" value="AMINOGLYCOSIDE PHOSPHOTRANSFERASE-RELATED-RELATED"/>
    <property type="match status" value="1"/>
</dbReference>
<sequence length="674" mass="77890">MEEPTYQPIDHTTSRRRFLESYDPLKGRRLFMKRSSTREEATKDLNPAGTPRNRTERSFSSLENEAKAIHFVKTHTSIPVPTIVTVFEDRGCLYMIQEYIENAISALDADKRLHPHIIRQLEHYMSQLHNLRSHKLHSFSLDLQLPARLVSTEAYLSQLSYPEDPQCRYVLCHGDLGWQNILVDPITGDIKSIIDWEYAGFYPVEVEGQYWKRCGTACPIGSERGDIDIICQLLVGLNDKRQFKAQYQLAPKIDYTTQIDSRHRKMKTTQRMRRSRKSHLGPADKLRRLLGLSIKRSAMTTHHKAETAEIQSANFQEQDQDQGKAIIRDLCPVGVAAASVECQGKPNLNIDASDQGQSRRPQEILDAPEWHDLELKFAEDRTITQQVLTVQVAIASRDNICQHIDYMRRRIDIDHRTGQDWTLATSRDAPGYYHEPLKSRTLVRETLHLQELCRPLSEAISQLVNHLRLSIDPLKRFQRRQILAQELTEKLMIERDQLSTQPEDPRRDSMVLFEAEADEVRRRIHSDRDQAFRESETLKWDAIRKCAQTLLVISHAAHTLLPFAPDRVRNQPSRAQSSSRKEAEDRVRDLLLGGQGGWEAQVVNLEDWVPIDVRERGVPEDDEEQDEEQDERDNEDGKEPLTERILKYHYESDAKYLAILYERGSAGDSNVNVT</sequence>
<keyword evidence="4" id="KW-1185">Reference proteome</keyword>
<protein>
    <recommendedName>
        <fullName evidence="2">Aminoglycoside phosphotransferase domain-containing protein</fullName>
    </recommendedName>
</protein>
<evidence type="ECO:0000313" key="4">
    <source>
        <dbReference type="Proteomes" id="UP000078595"/>
    </source>
</evidence>
<feature type="compositionally biased region" description="Basic and acidic residues" evidence="1">
    <location>
        <begin position="635"/>
        <end position="645"/>
    </location>
</feature>
<feature type="region of interest" description="Disordered" evidence="1">
    <location>
        <begin position="30"/>
        <end position="59"/>
    </location>
</feature>
<dbReference type="Gene3D" id="3.90.1200.10">
    <property type="match status" value="1"/>
</dbReference>
<dbReference type="RefSeq" id="XP_018262304.2">
    <property type="nucleotide sequence ID" value="XM_018408613.2"/>
</dbReference>
<dbReference type="Pfam" id="PF01636">
    <property type="entry name" value="APH"/>
    <property type="match status" value="1"/>
</dbReference>
<dbReference type="EMBL" id="CP144535">
    <property type="protein sequence ID" value="WWC62636.1"/>
    <property type="molecule type" value="Genomic_DNA"/>
</dbReference>
<reference evidence="3" key="2">
    <citation type="submission" date="2024-02" db="EMBL/GenBank/DDBJ databases">
        <title>Comparative genomics of Cryptococcus and Kwoniella reveals pathogenesis evolution and contrasting modes of karyotype evolution via chromosome fusion or intercentromeric recombination.</title>
        <authorList>
            <person name="Coelho M.A."/>
            <person name="David-Palma M."/>
            <person name="Shea T."/>
            <person name="Bowers K."/>
            <person name="McGinley-Smith S."/>
            <person name="Mohammad A.W."/>
            <person name="Gnirke A."/>
            <person name="Yurkov A.M."/>
            <person name="Nowrousian M."/>
            <person name="Sun S."/>
            <person name="Cuomo C.A."/>
            <person name="Heitman J."/>
        </authorList>
    </citation>
    <scope>NUCLEOTIDE SEQUENCE</scope>
    <source>
        <strain evidence="3">CBS 10117</strain>
    </source>
</reference>
<evidence type="ECO:0000313" key="3">
    <source>
        <dbReference type="EMBL" id="WWC62636.1"/>
    </source>
</evidence>
<gene>
    <name evidence="3" type="ORF">I303_105233</name>
</gene>
<dbReference type="SUPFAM" id="SSF56112">
    <property type="entry name" value="Protein kinase-like (PK-like)"/>
    <property type="match status" value="1"/>
</dbReference>
<accession>A0AAJ8KRY1</accession>
<feature type="compositionally biased region" description="Acidic residues" evidence="1">
    <location>
        <begin position="620"/>
        <end position="634"/>
    </location>
</feature>
<reference evidence="3" key="1">
    <citation type="submission" date="2013-07" db="EMBL/GenBank/DDBJ databases">
        <authorList>
            <consortium name="The Broad Institute Genome Sequencing Platform"/>
            <person name="Cuomo C."/>
            <person name="Litvintseva A."/>
            <person name="Chen Y."/>
            <person name="Heitman J."/>
            <person name="Sun S."/>
            <person name="Springer D."/>
            <person name="Dromer F."/>
            <person name="Young S.K."/>
            <person name="Zeng Q."/>
            <person name="Gargeya S."/>
            <person name="Fitzgerald M."/>
            <person name="Abouelleil A."/>
            <person name="Alvarado L."/>
            <person name="Berlin A.M."/>
            <person name="Chapman S.B."/>
            <person name="Dewar J."/>
            <person name="Goldberg J."/>
            <person name="Griggs A."/>
            <person name="Gujja S."/>
            <person name="Hansen M."/>
            <person name="Howarth C."/>
            <person name="Imamovic A."/>
            <person name="Larimer J."/>
            <person name="McCowan C."/>
            <person name="Murphy C."/>
            <person name="Pearson M."/>
            <person name="Priest M."/>
            <person name="Roberts A."/>
            <person name="Saif S."/>
            <person name="Shea T."/>
            <person name="Sykes S."/>
            <person name="Wortman J."/>
            <person name="Nusbaum C."/>
            <person name="Birren B."/>
        </authorList>
    </citation>
    <scope>NUCLEOTIDE SEQUENCE</scope>
    <source>
        <strain evidence="3">CBS 10117</strain>
    </source>
</reference>
<dbReference type="CDD" id="cd05120">
    <property type="entry name" value="APH_ChoK_like"/>
    <property type="match status" value="1"/>
</dbReference>
<dbReference type="GeneID" id="28969019"/>
<dbReference type="InterPro" id="IPR011009">
    <property type="entry name" value="Kinase-like_dom_sf"/>
</dbReference>
<feature type="region of interest" description="Disordered" evidence="1">
    <location>
        <begin position="615"/>
        <end position="645"/>
    </location>
</feature>
<evidence type="ECO:0000256" key="1">
    <source>
        <dbReference type="SAM" id="MobiDB-lite"/>
    </source>
</evidence>